<feature type="compositionally biased region" description="Polar residues" evidence="2">
    <location>
        <begin position="88"/>
        <end position="97"/>
    </location>
</feature>
<feature type="region of interest" description="Disordered" evidence="2">
    <location>
        <begin position="1"/>
        <end position="107"/>
    </location>
</feature>
<evidence type="ECO:0000313" key="3">
    <source>
        <dbReference type="EMBL" id="KAF2229322.1"/>
    </source>
</evidence>
<feature type="coiled-coil region" evidence="1">
    <location>
        <begin position="112"/>
        <end position="139"/>
    </location>
</feature>
<dbReference type="OrthoDB" id="3918393at2759"/>
<gene>
    <name evidence="3" type="ORF">EV356DRAFT_391078</name>
</gene>
<evidence type="ECO:0008006" key="5">
    <source>
        <dbReference type="Google" id="ProtNLM"/>
    </source>
</evidence>
<organism evidence="3 4">
    <name type="scientific">Viridothelium virens</name>
    <name type="common">Speckled blister lichen</name>
    <name type="synonym">Trypethelium virens</name>
    <dbReference type="NCBI Taxonomy" id="1048519"/>
    <lineage>
        <taxon>Eukaryota</taxon>
        <taxon>Fungi</taxon>
        <taxon>Dikarya</taxon>
        <taxon>Ascomycota</taxon>
        <taxon>Pezizomycotina</taxon>
        <taxon>Dothideomycetes</taxon>
        <taxon>Dothideomycetes incertae sedis</taxon>
        <taxon>Trypetheliales</taxon>
        <taxon>Trypetheliaceae</taxon>
        <taxon>Viridothelium</taxon>
    </lineage>
</organism>
<keyword evidence="1" id="KW-0175">Coiled coil</keyword>
<feature type="compositionally biased region" description="Polar residues" evidence="2">
    <location>
        <begin position="1"/>
        <end position="57"/>
    </location>
</feature>
<reference evidence="3" key="1">
    <citation type="journal article" date="2020" name="Stud. Mycol.">
        <title>101 Dothideomycetes genomes: a test case for predicting lifestyles and emergence of pathogens.</title>
        <authorList>
            <person name="Haridas S."/>
            <person name="Albert R."/>
            <person name="Binder M."/>
            <person name="Bloem J."/>
            <person name="Labutti K."/>
            <person name="Salamov A."/>
            <person name="Andreopoulos B."/>
            <person name="Baker S."/>
            <person name="Barry K."/>
            <person name="Bills G."/>
            <person name="Bluhm B."/>
            <person name="Cannon C."/>
            <person name="Castanera R."/>
            <person name="Culley D."/>
            <person name="Daum C."/>
            <person name="Ezra D."/>
            <person name="Gonzalez J."/>
            <person name="Henrissat B."/>
            <person name="Kuo A."/>
            <person name="Liang C."/>
            <person name="Lipzen A."/>
            <person name="Lutzoni F."/>
            <person name="Magnuson J."/>
            <person name="Mondo S."/>
            <person name="Nolan M."/>
            <person name="Ohm R."/>
            <person name="Pangilinan J."/>
            <person name="Park H.-J."/>
            <person name="Ramirez L."/>
            <person name="Alfaro M."/>
            <person name="Sun H."/>
            <person name="Tritt A."/>
            <person name="Yoshinaga Y."/>
            <person name="Zwiers L.-H."/>
            <person name="Turgeon B."/>
            <person name="Goodwin S."/>
            <person name="Spatafora J."/>
            <person name="Crous P."/>
            <person name="Grigoriev I."/>
        </authorList>
    </citation>
    <scope>NUCLEOTIDE SEQUENCE</scope>
    <source>
        <strain evidence="3">Tuck. ex Michener</strain>
    </source>
</reference>
<sequence length="330" mass="37161">MTGFTSLPTPASSPDLLQTTGLDDSFSTNSPPNSLMNSQPNSQATSTSLRETSSHLLAQSWLLPQPDPEQDPRSFPRCTSPTTPTPTNDENSNSAWSSAVGRATTGKSGRVIERLMAENDRLRRELRAELSAREELQKRLETSRPITEALQVENSNLAAMRASDASVIARRERKIEELKTDLEGERRGREGAERRANESVRGREEAERRAEREVREAGERARYAMVQAEILEGSHRQLRGEYRQRTETLARGVQEAVRAREEDRGRLQRLDVVVGQMGQELERANRVNGELRGLAEEKDREGKRLREEMGEVVEKMRWVMAVKQNTGLAS</sequence>
<protein>
    <recommendedName>
        <fullName evidence="5">SWI5-dependent HO expression protein 3</fullName>
    </recommendedName>
</protein>
<feature type="compositionally biased region" description="Low complexity" evidence="2">
    <location>
        <begin position="73"/>
        <end position="87"/>
    </location>
</feature>
<dbReference type="Proteomes" id="UP000800092">
    <property type="component" value="Unassembled WGS sequence"/>
</dbReference>
<evidence type="ECO:0000256" key="2">
    <source>
        <dbReference type="SAM" id="MobiDB-lite"/>
    </source>
</evidence>
<accession>A0A6A6GU61</accession>
<evidence type="ECO:0000256" key="1">
    <source>
        <dbReference type="SAM" id="Coils"/>
    </source>
</evidence>
<name>A0A6A6GU61_VIRVR</name>
<keyword evidence="4" id="KW-1185">Reference proteome</keyword>
<dbReference type="EMBL" id="ML991867">
    <property type="protein sequence ID" value="KAF2229322.1"/>
    <property type="molecule type" value="Genomic_DNA"/>
</dbReference>
<evidence type="ECO:0000313" key="4">
    <source>
        <dbReference type="Proteomes" id="UP000800092"/>
    </source>
</evidence>
<proteinExistence type="predicted"/>
<dbReference type="AlphaFoldDB" id="A0A6A6GU61"/>
<feature type="region of interest" description="Disordered" evidence="2">
    <location>
        <begin position="182"/>
        <end position="210"/>
    </location>
</feature>